<accession>A0A7W7QCN2</accession>
<gene>
    <name evidence="2" type="ORF">FHR82_007367</name>
</gene>
<sequence>MAVAVVTGIAGGVWLWQRDGGSSAASQSDLPKNPNLETLAVPDPDKLGYGGGAAAMCGSVEEVMIQRGYSRSTEGTTEGGIYCRSITPALSLLEDGSYRIGADVAVWRDNAEERYQRFLDKATGERDVQKDNPDYRLSKIEQFPAGDVGFIFHREADTQGMNRADTEAVFRSGGDVLMISVWGSIEHVGGEVGEPPPSEPLTEETTYREITDVLMALSGEGQPGKPQITAPNLQESPILAALRDLEPPAGATDEVCGKAAAAAGQLGVKRKDGNTCVFEPIADEDAENYHQEGYVERDITVGVEALAKDSNVDKVGQ</sequence>
<dbReference type="RefSeq" id="WP_184815150.1">
    <property type="nucleotide sequence ID" value="NZ_JACHJQ010000009.1"/>
</dbReference>
<feature type="region of interest" description="Disordered" evidence="1">
    <location>
        <begin position="24"/>
        <end position="43"/>
    </location>
</feature>
<evidence type="ECO:0000313" key="2">
    <source>
        <dbReference type="EMBL" id="MBB4911107.1"/>
    </source>
</evidence>
<proteinExistence type="predicted"/>
<protein>
    <submittedName>
        <fullName evidence="2">Uncharacterized protein</fullName>
    </submittedName>
</protein>
<evidence type="ECO:0000313" key="3">
    <source>
        <dbReference type="Proteomes" id="UP000520767"/>
    </source>
</evidence>
<reference evidence="2 3" key="1">
    <citation type="submission" date="2020-08" db="EMBL/GenBank/DDBJ databases">
        <title>Genomic Encyclopedia of Type Strains, Phase III (KMG-III): the genomes of soil and plant-associated and newly described type strains.</title>
        <authorList>
            <person name="Whitman W."/>
        </authorList>
    </citation>
    <scope>NUCLEOTIDE SEQUENCE [LARGE SCALE GENOMIC DNA]</scope>
    <source>
        <strain evidence="2 3">CECT 8960</strain>
    </source>
</reference>
<name>A0A7W7QCN2_9PSEU</name>
<comment type="caution">
    <text evidence="2">The sequence shown here is derived from an EMBL/GenBank/DDBJ whole genome shotgun (WGS) entry which is preliminary data.</text>
</comment>
<organism evidence="2 3">
    <name type="scientific">Actinophytocola algeriensis</name>
    <dbReference type="NCBI Taxonomy" id="1768010"/>
    <lineage>
        <taxon>Bacteria</taxon>
        <taxon>Bacillati</taxon>
        <taxon>Actinomycetota</taxon>
        <taxon>Actinomycetes</taxon>
        <taxon>Pseudonocardiales</taxon>
        <taxon>Pseudonocardiaceae</taxon>
    </lineage>
</organism>
<evidence type="ECO:0000256" key="1">
    <source>
        <dbReference type="SAM" id="MobiDB-lite"/>
    </source>
</evidence>
<dbReference type="AlphaFoldDB" id="A0A7W7QCN2"/>
<keyword evidence="3" id="KW-1185">Reference proteome</keyword>
<dbReference type="EMBL" id="JACHJQ010000009">
    <property type="protein sequence ID" value="MBB4911107.1"/>
    <property type="molecule type" value="Genomic_DNA"/>
</dbReference>
<dbReference type="Proteomes" id="UP000520767">
    <property type="component" value="Unassembled WGS sequence"/>
</dbReference>